<dbReference type="AlphaFoldDB" id="A0AAV9UA94"/>
<dbReference type="GO" id="GO:0000027">
    <property type="term" value="P:ribosomal large subunit assembly"/>
    <property type="evidence" value="ECO:0007669"/>
    <property type="project" value="InterPro"/>
</dbReference>
<evidence type="ECO:0000256" key="2">
    <source>
        <dbReference type="ARBA" id="ARBA00010782"/>
    </source>
</evidence>
<feature type="compositionally biased region" description="Acidic residues" evidence="5">
    <location>
        <begin position="358"/>
        <end position="378"/>
    </location>
</feature>
<dbReference type="GO" id="GO:0000463">
    <property type="term" value="P:maturation of LSU-rRNA from tricistronic rRNA transcript (SSU-rRNA, 5.8S rRNA, LSU-rRNA)"/>
    <property type="evidence" value="ECO:0007669"/>
    <property type="project" value="TreeGrafter"/>
</dbReference>
<comment type="subcellular location">
    <subcellularLocation>
        <location evidence="1 4">Nucleus</location>
        <location evidence="1 4">Nucleolus</location>
    </subcellularLocation>
</comment>
<sequence length="395" mass="44595">MYIHVNQRLDRPEINARRRAPLRHALAADPSLGIKNFSTHSFNLDDPASPTISTPAPTPPTMLQTIKPKNARSKRALEAREPKLVENQKTTLFLRGTSTSGIVQDALGDLHSLKKPHAVKFQKKNAVHPFEDASALEFFSRKNDASLMVFASHSKKRPHNLTFVRFFDYQVFDMVELLLDGETFRKMTDFKNAKAGVGLKPLLSFSGTIFDTNPTYNHLKLLLLDFFHGHTVTEVDVEALQYTIAISAGDATDEDPQPKIHLRAYMLKTHRSGHKLPRVELEEMGPRMDFRLGRRQEPNSEALKLAMARAKSQEMRSKKNISIDSMGDKVGRIHVGHQDLGQLQTRKMKGLRKRGRDDDDGREDVEMDDDDDDDDVEMGESVGDVPAVSPKRPRV</sequence>
<dbReference type="PROSITE" id="PS50833">
    <property type="entry name" value="BRIX"/>
    <property type="match status" value="1"/>
</dbReference>
<protein>
    <recommendedName>
        <fullName evidence="4">Ribosome production factor 2 homolog</fullName>
    </recommendedName>
    <alternativeName>
        <fullName evidence="4">Ribosome biogenesis protein RPF2 homolog</fullName>
    </alternativeName>
</protein>
<evidence type="ECO:0000256" key="3">
    <source>
        <dbReference type="ARBA" id="ARBA00023242"/>
    </source>
</evidence>
<dbReference type="InterPro" id="IPR039770">
    <property type="entry name" value="Rpf2"/>
</dbReference>
<dbReference type="GO" id="GO:0005730">
    <property type="term" value="C:nucleolus"/>
    <property type="evidence" value="ECO:0007669"/>
    <property type="project" value="UniProtKB-SubCell"/>
</dbReference>
<evidence type="ECO:0000259" key="6">
    <source>
        <dbReference type="PROSITE" id="PS50833"/>
    </source>
</evidence>
<organism evidence="7 8">
    <name type="scientific">Orbilia brochopaga</name>
    <dbReference type="NCBI Taxonomy" id="3140254"/>
    <lineage>
        <taxon>Eukaryota</taxon>
        <taxon>Fungi</taxon>
        <taxon>Dikarya</taxon>
        <taxon>Ascomycota</taxon>
        <taxon>Pezizomycotina</taxon>
        <taxon>Orbiliomycetes</taxon>
        <taxon>Orbiliales</taxon>
        <taxon>Orbiliaceae</taxon>
        <taxon>Orbilia</taxon>
    </lineage>
</organism>
<reference evidence="7 8" key="1">
    <citation type="submission" date="2019-10" db="EMBL/GenBank/DDBJ databases">
        <authorList>
            <person name="Palmer J.M."/>
        </authorList>
    </citation>
    <scope>NUCLEOTIDE SEQUENCE [LARGE SCALE GENOMIC DNA]</scope>
    <source>
        <strain evidence="7 8">TWF696</strain>
    </source>
</reference>
<keyword evidence="8" id="KW-1185">Reference proteome</keyword>
<evidence type="ECO:0000256" key="4">
    <source>
        <dbReference type="RuleBase" id="RU367086"/>
    </source>
</evidence>
<comment type="similarity">
    <text evidence="2 4">Belongs to the RPF2 family.</text>
</comment>
<keyword evidence="3 4" id="KW-0539">Nucleus</keyword>
<dbReference type="InterPro" id="IPR007109">
    <property type="entry name" value="Brix"/>
</dbReference>
<comment type="caution">
    <text evidence="7">The sequence shown here is derived from an EMBL/GenBank/DDBJ whole genome shotgun (WGS) entry which is preliminary data.</text>
</comment>
<gene>
    <name evidence="7" type="primary">RPF2</name>
    <name evidence="7" type="ORF">TWF696_001934</name>
</gene>
<dbReference type="Proteomes" id="UP001375240">
    <property type="component" value="Unassembled WGS sequence"/>
</dbReference>
<dbReference type="EMBL" id="JAVHNQ010000011">
    <property type="protein sequence ID" value="KAK6336373.1"/>
    <property type="molecule type" value="Genomic_DNA"/>
</dbReference>
<evidence type="ECO:0000256" key="1">
    <source>
        <dbReference type="ARBA" id="ARBA00004604"/>
    </source>
</evidence>
<accession>A0AAV9UA94</accession>
<dbReference type="GO" id="GO:0019843">
    <property type="term" value="F:rRNA binding"/>
    <property type="evidence" value="ECO:0007669"/>
    <property type="project" value="UniProtKB-UniRule"/>
</dbReference>
<feature type="region of interest" description="Disordered" evidence="5">
    <location>
        <begin position="334"/>
        <end position="395"/>
    </location>
</feature>
<evidence type="ECO:0000313" key="7">
    <source>
        <dbReference type="EMBL" id="KAK6336373.1"/>
    </source>
</evidence>
<name>A0AAV9UA94_9PEZI</name>
<dbReference type="PANTHER" id="PTHR12728:SF0">
    <property type="entry name" value="RIBOSOME PRODUCTION FACTOR 2 HOMOLOG"/>
    <property type="match status" value="1"/>
</dbReference>
<dbReference type="PANTHER" id="PTHR12728">
    <property type="entry name" value="BRIX DOMAIN CONTAINING PROTEIN"/>
    <property type="match status" value="1"/>
</dbReference>
<proteinExistence type="inferred from homology"/>
<feature type="domain" description="Brix" evidence="6">
    <location>
        <begin position="89"/>
        <end position="301"/>
    </location>
</feature>
<dbReference type="Pfam" id="PF04427">
    <property type="entry name" value="Brix"/>
    <property type="match status" value="1"/>
</dbReference>
<evidence type="ECO:0000313" key="8">
    <source>
        <dbReference type="Proteomes" id="UP001375240"/>
    </source>
</evidence>
<dbReference type="SMART" id="SM00879">
    <property type="entry name" value="Brix"/>
    <property type="match status" value="1"/>
</dbReference>
<feature type="region of interest" description="Disordered" evidence="5">
    <location>
        <begin position="44"/>
        <end position="65"/>
    </location>
</feature>
<evidence type="ECO:0000256" key="5">
    <source>
        <dbReference type="SAM" id="MobiDB-lite"/>
    </source>
</evidence>